<dbReference type="EMBL" id="KI687559">
    <property type="protein sequence ID" value="ETK81184.1"/>
    <property type="molecule type" value="Genomic_DNA"/>
</dbReference>
<evidence type="ECO:0000313" key="1">
    <source>
        <dbReference type="EMBL" id="ETK81184.1"/>
    </source>
</evidence>
<accession>W2GE17</accession>
<protein>
    <submittedName>
        <fullName evidence="1">Uncharacterized protein</fullName>
    </submittedName>
</protein>
<dbReference type="AlphaFoldDB" id="W2GE17"/>
<proteinExistence type="predicted"/>
<organism evidence="1">
    <name type="scientific">Phytophthora nicotianae</name>
    <name type="common">Potato buckeye rot agent</name>
    <name type="synonym">Phytophthora parasitica</name>
    <dbReference type="NCBI Taxonomy" id="4792"/>
    <lineage>
        <taxon>Eukaryota</taxon>
        <taxon>Sar</taxon>
        <taxon>Stramenopiles</taxon>
        <taxon>Oomycota</taxon>
        <taxon>Peronosporomycetes</taxon>
        <taxon>Peronosporales</taxon>
        <taxon>Peronosporaceae</taxon>
        <taxon>Phytophthora</taxon>
    </lineage>
</organism>
<gene>
    <name evidence="1" type="ORF">L915_13301</name>
</gene>
<dbReference type="Proteomes" id="UP000053236">
    <property type="component" value="Unassembled WGS sequence"/>
</dbReference>
<name>W2GE17_PHYNI</name>
<reference evidence="1" key="1">
    <citation type="submission" date="2013-11" db="EMBL/GenBank/DDBJ databases">
        <title>The Genome Sequence of Phytophthora parasitica CJ02B3.</title>
        <authorList>
            <consortium name="The Broad Institute Genomics Platform"/>
            <person name="Russ C."/>
            <person name="Tyler B."/>
            <person name="Panabieres F."/>
            <person name="Shan W."/>
            <person name="Tripathy S."/>
            <person name="Grunwald N."/>
            <person name="Machado M."/>
            <person name="Johnson C.S."/>
            <person name="Arredondo F."/>
            <person name="Hong C."/>
            <person name="Coffey M."/>
            <person name="Young S.K."/>
            <person name="Zeng Q."/>
            <person name="Gargeya S."/>
            <person name="Fitzgerald M."/>
            <person name="Abouelleil A."/>
            <person name="Alvarado L."/>
            <person name="Chapman S.B."/>
            <person name="Gainer-Dewar J."/>
            <person name="Goldberg J."/>
            <person name="Griggs A."/>
            <person name="Gujja S."/>
            <person name="Hansen M."/>
            <person name="Howarth C."/>
            <person name="Imamovic A."/>
            <person name="Ireland A."/>
            <person name="Larimer J."/>
            <person name="McCowan C."/>
            <person name="Murphy C."/>
            <person name="Pearson M."/>
            <person name="Poon T.W."/>
            <person name="Priest M."/>
            <person name="Roberts A."/>
            <person name="Saif S."/>
            <person name="Shea T."/>
            <person name="Sykes S."/>
            <person name="Wortman J."/>
            <person name="Nusbaum C."/>
            <person name="Birren B."/>
        </authorList>
    </citation>
    <scope>NUCLEOTIDE SEQUENCE [LARGE SCALE GENOMIC DNA]</scope>
    <source>
        <strain evidence="1">CJ02B3</strain>
    </source>
</reference>
<sequence>MKTRMGSRRSSLKLAPDALLGFSALWLDAVRVNIIVVMNVGCHHSCRYTPIL</sequence>